<protein>
    <submittedName>
        <fullName evidence="2">Uncharacterized protein</fullName>
    </submittedName>
</protein>
<feature type="transmembrane region" description="Helical" evidence="1">
    <location>
        <begin position="140"/>
        <end position="158"/>
    </location>
</feature>
<dbReference type="Proteomes" id="UP000220133">
    <property type="component" value="Chromosome"/>
</dbReference>
<feature type="transmembrane region" description="Helical" evidence="1">
    <location>
        <begin position="164"/>
        <end position="184"/>
    </location>
</feature>
<proteinExistence type="predicted"/>
<reference evidence="2 3" key="1">
    <citation type="submission" date="2017-10" db="EMBL/GenBank/DDBJ databases">
        <title>Paenichitinophaga pekingensis gen. nov., sp. nov., isolated from activated sludge.</title>
        <authorList>
            <person name="Jin D."/>
            <person name="Kong X."/>
            <person name="Deng Y."/>
            <person name="Bai Z."/>
        </authorList>
    </citation>
    <scope>NUCLEOTIDE SEQUENCE [LARGE SCALE GENOMIC DNA]</scope>
    <source>
        <strain evidence="2 3">13</strain>
    </source>
</reference>
<name>A0A291QUG6_9BACT</name>
<evidence type="ECO:0000256" key="1">
    <source>
        <dbReference type="SAM" id="Phobius"/>
    </source>
</evidence>
<gene>
    <name evidence="2" type="ORF">COR50_10580</name>
</gene>
<evidence type="ECO:0000313" key="2">
    <source>
        <dbReference type="EMBL" id="ATL47577.1"/>
    </source>
</evidence>
<evidence type="ECO:0000313" key="3">
    <source>
        <dbReference type="Proteomes" id="UP000220133"/>
    </source>
</evidence>
<dbReference type="EMBL" id="CP023777">
    <property type="protein sequence ID" value="ATL47577.1"/>
    <property type="molecule type" value="Genomic_DNA"/>
</dbReference>
<keyword evidence="1" id="KW-0472">Membrane</keyword>
<keyword evidence="3" id="KW-1185">Reference proteome</keyword>
<dbReference type="KEGG" id="cbae:COR50_10580"/>
<keyword evidence="1" id="KW-1133">Transmembrane helix</keyword>
<dbReference type="AlphaFoldDB" id="A0A291QUG6"/>
<dbReference type="RefSeq" id="WP_098193954.1">
    <property type="nucleotide sequence ID" value="NZ_CP023777.1"/>
</dbReference>
<organism evidence="2 3">
    <name type="scientific">Chitinophaga caeni</name>
    <dbReference type="NCBI Taxonomy" id="2029983"/>
    <lineage>
        <taxon>Bacteria</taxon>
        <taxon>Pseudomonadati</taxon>
        <taxon>Bacteroidota</taxon>
        <taxon>Chitinophagia</taxon>
        <taxon>Chitinophagales</taxon>
        <taxon>Chitinophagaceae</taxon>
        <taxon>Chitinophaga</taxon>
    </lineage>
</organism>
<sequence>MALTTFRRFPTEEEREAVSTLLEQHGIPVVYDAVVAPLSSTFLGQSFDVPYILKISATDFSKAQDILQEAAREAVNNVEPGYYLLSFNNEELLEIVHNPSDWGEFDYQLALKLLDERSVNINEKQLAKIHRSEQEKVKQAIAAPVPWTLLCFVIVFSFPFAIYYGFPADLALIVPLGTALYYLFAKNTLKDGSKVKTFDLKTRVLGGILLVTEIIIFAVTLIWLALYY</sequence>
<feature type="transmembrane region" description="Helical" evidence="1">
    <location>
        <begin position="204"/>
        <end position="226"/>
    </location>
</feature>
<dbReference type="OrthoDB" id="9814194at2"/>
<keyword evidence="1" id="KW-0812">Transmembrane</keyword>
<accession>A0A291QUG6</accession>